<feature type="transmembrane region" description="Helical" evidence="1">
    <location>
        <begin position="134"/>
        <end position="152"/>
    </location>
</feature>
<comment type="caution">
    <text evidence="3">The sequence shown here is derived from an EMBL/GenBank/DDBJ whole genome shotgun (WGS) entry which is preliminary data.</text>
</comment>
<accession>A0ABV7JC70</accession>
<organism evidence="3 4">
    <name type="scientific">Marinicella sediminis</name>
    <dbReference type="NCBI Taxonomy" id="1792834"/>
    <lineage>
        <taxon>Bacteria</taxon>
        <taxon>Pseudomonadati</taxon>
        <taxon>Pseudomonadota</taxon>
        <taxon>Gammaproteobacteria</taxon>
        <taxon>Lysobacterales</taxon>
        <taxon>Marinicellaceae</taxon>
        <taxon>Marinicella</taxon>
    </lineage>
</organism>
<evidence type="ECO:0000256" key="1">
    <source>
        <dbReference type="SAM" id="Phobius"/>
    </source>
</evidence>
<keyword evidence="1" id="KW-1133">Transmembrane helix</keyword>
<evidence type="ECO:0000259" key="2">
    <source>
        <dbReference type="Pfam" id="PF12158"/>
    </source>
</evidence>
<evidence type="ECO:0000313" key="4">
    <source>
        <dbReference type="Proteomes" id="UP001595533"/>
    </source>
</evidence>
<feature type="domain" description="DUF3592" evidence="2">
    <location>
        <begin position="37"/>
        <end position="132"/>
    </location>
</feature>
<keyword evidence="4" id="KW-1185">Reference proteome</keyword>
<dbReference type="Pfam" id="PF12158">
    <property type="entry name" value="DUF3592"/>
    <property type="match status" value="1"/>
</dbReference>
<name>A0ABV7JC70_9GAMM</name>
<dbReference type="RefSeq" id="WP_077412509.1">
    <property type="nucleotide sequence ID" value="NZ_JBHRTS010000010.1"/>
</dbReference>
<reference evidence="4" key="1">
    <citation type="journal article" date="2019" name="Int. J. Syst. Evol. Microbiol.">
        <title>The Global Catalogue of Microorganisms (GCM) 10K type strain sequencing project: providing services to taxonomists for standard genome sequencing and annotation.</title>
        <authorList>
            <consortium name="The Broad Institute Genomics Platform"/>
            <consortium name="The Broad Institute Genome Sequencing Center for Infectious Disease"/>
            <person name="Wu L."/>
            <person name="Ma J."/>
        </authorList>
    </citation>
    <scope>NUCLEOTIDE SEQUENCE [LARGE SCALE GENOMIC DNA]</scope>
    <source>
        <strain evidence="4">KCTC 42953</strain>
    </source>
</reference>
<dbReference type="InterPro" id="IPR021994">
    <property type="entry name" value="DUF3592"/>
</dbReference>
<evidence type="ECO:0000313" key="3">
    <source>
        <dbReference type="EMBL" id="MFC3195725.1"/>
    </source>
</evidence>
<keyword evidence="1" id="KW-0812">Transmembrane</keyword>
<sequence>MKTVSWVLAVLGLLLFAVGIWMLTTAMASNDWPTVEGKVVTPNVVGRLRQATNARHRSLEYIVEVTYRYQVKGRSYQAKRYSLGKGMTTADGFNDRAEAREWIKQSPYQPGEPVTVYVDPADPENTVLNAGIQGSTWVPVLLGLLFGLLAWLNHHVLMKQAANKPIQSVVFKI</sequence>
<proteinExistence type="predicted"/>
<gene>
    <name evidence="3" type="ORF">ACFODZ_15830</name>
</gene>
<dbReference type="Proteomes" id="UP001595533">
    <property type="component" value="Unassembled WGS sequence"/>
</dbReference>
<dbReference type="EMBL" id="JBHRTS010000010">
    <property type="protein sequence ID" value="MFC3195725.1"/>
    <property type="molecule type" value="Genomic_DNA"/>
</dbReference>
<keyword evidence="1" id="KW-0472">Membrane</keyword>
<protein>
    <submittedName>
        <fullName evidence="3">DUF3592 domain-containing protein</fullName>
    </submittedName>
</protein>